<comment type="caution">
    <text evidence="1">The sequence shown here is derived from an EMBL/GenBank/DDBJ whole genome shotgun (WGS) entry which is preliminary data.</text>
</comment>
<accession>A0ABQ8B557</accession>
<dbReference type="PANTHER" id="PTHR36312:SF15">
    <property type="entry name" value="THIONIN-LIKE PROTEIN"/>
    <property type="match status" value="1"/>
</dbReference>
<keyword evidence="2" id="KW-1185">Reference proteome</keyword>
<feature type="non-terminal residue" evidence="1">
    <location>
        <position position="1"/>
    </location>
</feature>
<evidence type="ECO:0008006" key="3">
    <source>
        <dbReference type="Google" id="ProtNLM"/>
    </source>
</evidence>
<dbReference type="PANTHER" id="PTHR36312">
    <property type="entry name" value="THIONIN-LIKE PROTEIN 1"/>
    <property type="match status" value="1"/>
</dbReference>
<evidence type="ECO:0000313" key="2">
    <source>
        <dbReference type="Proteomes" id="UP000824890"/>
    </source>
</evidence>
<proteinExistence type="predicted"/>
<dbReference type="EMBL" id="JAGKQM010000012">
    <property type="protein sequence ID" value="KAH0899662.1"/>
    <property type="molecule type" value="Genomic_DNA"/>
</dbReference>
<reference evidence="1 2" key="1">
    <citation type="submission" date="2021-05" db="EMBL/GenBank/DDBJ databases">
        <title>Genome Assembly of Synthetic Allotetraploid Brassica napus Reveals Homoeologous Exchanges between Subgenomes.</title>
        <authorList>
            <person name="Davis J.T."/>
        </authorList>
    </citation>
    <scope>NUCLEOTIDE SEQUENCE [LARGE SCALE GENOMIC DNA]</scope>
    <source>
        <strain evidence="2">cv. Da-Ae</strain>
        <tissue evidence="1">Seedling</tissue>
    </source>
</reference>
<gene>
    <name evidence="1" type="ORF">HID58_049230</name>
</gene>
<protein>
    <recommendedName>
        <fullName evidence="3">Thionin-like protein</fullName>
    </recommendedName>
</protein>
<dbReference type="Proteomes" id="UP000824890">
    <property type="component" value="Unassembled WGS sequence"/>
</dbReference>
<organism evidence="1 2">
    <name type="scientific">Brassica napus</name>
    <name type="common">Rape</name>
    <dbReference type="NCBI Taxonomy" id="3708"/>
    <lineage>
        <taxon>Eukaryota</taxon>
        <taxon>Viridiplantae</taxon>
        <taxon>Streptophyta</taxon>
        <taxon>Embryophyta</taxon>
        <taxon>Tracheophyta</taxon>
        <taxon>Spermatophyta</taxon>
        <taxon>Magnoliopsida</taxon>
        <taxon>eudicotyledons</taxon>
        <taxon>Gunneridae</taxon>
        <taxon>Pentapetalae</taxon>
        <taxon>rosids</taxon>
        <taxon>malvids</taxon>
        <taxon>Brassicales</taxon>
        <taxon>Brassicaceae</taxon>
        <taxon>Brassiceae</taxon>
        <taxon>Brassica</taxon>
    </lineage>
</organism>
<sequence length="129" mass="14310">INKDFQKCFTLCLNICILGPVRDKLGCFGALNMKTKIVFMVTMLMIGNLIVESEDINKDFQKCFTLCLNICILGPVRDKLGCFGKCGKSCGRPSEIDRGVSAQDPKKEIDVKKAKDCLYSGLDTGDKKF</sequence>
<evidence type="ECO:0000313" key="1">
    <source>
        <dbReference type="EMBL" id="KAH0899662.1"/>
    </source>
</evidence>
<name>A0ABQ8B557_BRANA</name>
<dbReference type="InterPro" id="IPR038975">
    <property type="entry name" value="THNL"/>
</dbReference>